<accession>A0A9W7XCN4</accession>
<keyword evidence="2" id="KW-1185">Reference proteome</keyword>
<dbReference type="AlphaFoldDB" id="A0A9W7XCN4"/>
<dbReference type="InterPro" id="IPR027417">
    <property type="entry name" value="P-loop_NTPase"/>
</dbReference>
<dbReference type="Proteomes" id="UP001164776">
    <property type="component" value="Unassembled WGS sequence"/>
</dbReference>
<dbReference type="EMBL" id="MU629506">
    <property type="protein sequence ID" value="KAJ1256489.1"/>
    <property type="molecule type" value="Genomic_DNA"/>
</dbReference>
<organism evidence="1 2">
    <name type="scientific">Paspalum vaginatum</name>
    <name type="common">seashore paspalum</name>
    <dbReference type="NCBI Taxonomy" id="158149"/>
    <lineage>
        <taxon>Eukaryota</taxon>
        <taxon>Viridiplantae</taxon>
        <taxon>Streptophyta</taxon>
        <taxon>Embryophyta</taxon>
        <taxon>Tracheophyta</taxon>
        <taxon>Spermatophyta</taxon>
        <taxon>Magnoliopsida</taxon>
        <taxon>Liliopsida</taxon>
        <taxon>Poales</taxon>
        <taxon>Poaceae</taxon>
        <taxon>PACMAD clade</taxon>
        <taxon>Panicoideae</taxon>
        <taxon>Andropogonodae</taxon>
        <taxon>Paspaleae</taxon>
        <taxon>Paspalinae</taxon>
        <taxon>Paspalum</taxon>
    </lineage>
</organism>
<evidence type="ECO:0000313" key="1">
    <source>
        <dbReference type="EMBL" id="KAJ1256489.1"/>
    </source>
</evidence>
<comment type="caution">
    <text evidence="1">The sequence shown here is derived from an EMBL/GenBank/DDBJ whole genome shotgun (WGS) entry which is preliminary data.</text>
</comment>
<dbReference type="PANTHER" id="PTHR33377:SF16">
    <property type="entry name" value="RX N-TERMINAL DOMAIN-CONTAINING PROTEIN"/>
    <property type="match status" value="1"/>
</dbReference>
<evidence type="ECO:0008006" key="3">
    <source>
        <dbReference type="Google" id="ProtNLM"/>
    </source>
</evidence>
<name>A0A9W7XCN4_9POAL</name>
<reference evidence="1 2" key="1">
    <citation type="submission" date="2022-10" db="EMBL/GenBank/DDBJ databases">
        <title>WGS assembly of Paspalum vaginatum 540-79.</title>
        <authorList>
            <person name="Sun G."/>
            <person name="Wase N."/>
            <person name="Shu S."/>
            <person name="Jenkins J."/>
            <person name="Zhou B."/>
            <person name="Torres-Rodriguez J."/>
            <person name="Chen C."/>
            <person name="Sandor L."/>
            <person name="Plott C."/>
            <person name="Yoshinga Y."/>
            <person name="Daum C."/>
            <person name="Qi P."/>
            <person name="Barry K."/>
            <person name="Lipzen A."/>
            <person name="Berry L."/>
            <person name="Pedersen C."/>
            <person name="Gottilla T."/>
            <person name="Foltz A."/>
            <person name="Yu H."/>
            <person name="O'Malley R."/>
            <person name="Zhang C."/>
            <person name="Devos K."/>
            <person name="Sigmon B."/>
            <person name="Yu B."/>
            <person name="Obata T."/>
            <person name="Schmutz J."/>
            <person name="Schnable J."/>
        </authorList>
    </citation>
    <scope>NUCLEOTIDE SEQUENCE [LARGE SCALE GENOMIC DNA]</scope>
    <source>
        <strain evidence="2">cv. 540-79</strain>
    </source>
</reference>
<proteinExistence type="predicted"/>
<dbReference type="OrthoDB" id="678660at2759"/>
<dbReference type="PANTHER" id="PTHR33377">
    <property type="entry name" value="OS10G0134700 PROTEIN-RELATED"/>
    <property type="match status" value="1"/>
</dbReference>
<evidence type="ECO:0000313" key="2">
    <source>
        <dbReference type="Proteomes" id="UP001164776"/>
    </source>
</evidence>
<dbReference type="SUPFAM" id="SSF52540">
    <property type="entry name" value="P-loop containing nucleoside triphosphate hydrolases"/>
    <property type="match status" value="1"/>
</dbReference>
<sequence length="340" mass="38656">METAIAAVAGEILSRFISFTLKKLCSSHECLEEKGKRLEHLLTRVHTVVEETDGRYITNSGMLMQLKTLSEAMYQGYHALDTLRFQLHEESSMDKVRNSFSFSSATRLKRPRTIVFDSVNKGKMLNLEVHGALENLERVVANIGEFLALLGGYDRMSQRPYDVYLYIDNFMFGRHTEKQKLLNFLLQRSPDGAPAVLPVIGSFAVGKKTLVAHVCADERVRSQFPSILHLKGENILSIVHHEKALLGMALVVIEFILEIDGVEWEEFYSFVTRTNRSIKVIIISTHERFVRFGSVRPVFLNKLSYEELQCLFKTLAFGSADPMEHPGLVQIAEEYAKSLH</sequence>
<gene>
    <name evidence="1" type="ORF">BS78_K013600</name>
</gene>
<protein>
    <recommendedName>
        <fullName evidence="3">Rx N-terminal domain-containing protein</fullName>
    </recommendedName>
</protein>